<keyword evidence="1" id="KW-1185">Reference proteome</keyword>
<name>A0A8B8C657_CRAVI</name>
<gene>
    <name evidence="2" type="primary">LOC111116486</name>
</gene>
<proteinExistence type="predicted"/>
<protein>
    <submittedName>
        <fullName evidence="2">Uncharacterized protein LOC111116486</fullName>
    </submittedName>
</protein>
<dbReference type="Proteomes" id="UP000694844">
    <property type="component" value="Chromosome 1"/>
</dbReference>
<dbReference type="OrthoDB" id="10380055at2759"/>
<evidence type="ECO:0000313" key="2">
    <source>
        <dbReference type="RefSeq" id="XP_022311193.1"/>
    </source>
</evidence>
<evidence type="ECO:0000313" key="1">
    <source>
        <dbReference type="Proteomes" id="UP000694844"/>
    </source>
</evidence>
<organism evidence="1 2">
    <name type="scientific">Crassostrea virginica</name>
    <name type="common">Eastern oyster</name>
    <dbReference type="NCBI Taxonomy" id="6565"/>
    <lineage>
        <taxon>Eukaryota</taxon>
        <taxon>Metazoa</taxon>
        <taxon>Spiralia</taxon>
        <taxon>Lophotrochozoa</taxon>
        <taxon>Mollusca</taxon>
        <taxon>Bivalvia</taxon>
        <taxon>Autobranchia</taxon>
        <taxon>Pteriomorphia</taxon>
        <taxon>Ostreida</taxon>
        <taxon>Ostreoidea</taxon>
        <taxon>Ostreidae</taxon>
        <taxon>Crassostrea</taxon>
    </lineage>
</organism>
<accession>A0A8B8C657</accession>
<dbReference type="KEGG" id="cvn:111116486"/>
<dbReference type="RefSeq" id="XP_022311193.1">
    <property type="nucleotide sequence ID" value="XM_022455485.1"/>
</dbReference>
<reference evidence="1" key="1">
    <citation type="submission" date="2024-06" db="UniProtKB">
        <authorList>
            <consortium name="RefSeq"/>
        </authorList>
    </citation>
    <scope>NUCLEOTIDE SEQUENCE [LARGE SCALE GENOMIC DNA]</scope>
</reference>
<dbReference type="AlphaFoldDB" id="A0A8B8C657"/>
<reference evidence="2" key="2">
    <citation type="submission" date="2025-08" db="UniProtKB">
        <authorList>
            <consortium name="RefSeq"/>
        </authorList>
    </citation>
    <scope>IDENTIFICATION</scope>
    <source>
        <tissue evidence="2">Whole sample</tissue>
    </source>
</reference>
<sequence length="246" mass="29046">MSKFLGLFRGPKVKDVGNQTVLTDYGQIFKSLSIMLENSNTLQNLYQSLRKNMLYSKEKLQYSEDLVEMIAEKFEGADEMLERIALILRSEEDVLRQKKDMLRKIREDIADSKFRLLSMRKPELEKYMTLARDRAAPCIAGFVREERAELEHRHLSAKVAVNEYMDRNLDDMEACTDLKVYRERLQEEHNNYMLVILNEFGELKKKRTFLMRNPVFNELEGKKDLVQLFRVPGGSLKRPGRKTMHW</sequence>
<dbReference type="GeneID" id="111116486"/>